<accession>A0ABN6MUS6</accession>
<feature type="compositionally biased region" description="Low complexity" evidence="1">
    <location>
        <begin position="33"/>
        <end position="45"/>
    </location>
</feature>
<dbReference type="Gene3D" id="1.20.5.3310">
    <property type="match status" value="1"/>
</dbReference>
<evidence type="ECO:0000256" key="1">
    <source>
        <dbReference type="SAM" id="MobiDB-lite"/>
    </source>
</evidence>
<gene>
    <name evidence="2" type="ORF">AMOR_36670</name>
</gene>
<feature type="region of interest" description="Disordered" evidence="1">
    <location>
        <begin position="31"/>
        <end position="52"/>
    </location>
</feature>
<reference evidence="3" key="1">
    <citation type="journal article" date="2022" name="Int. J. Syst. Evol. Microbiol.">
        <title>Anaeromyxobacter oryzae sp. nov., Anaeromyxobacter diazotrophicus sp. nov. and Anaeromyxobacter paludicola sp. nov., isolated from paddy soils.</title>
        <authorList>
            <person name="Itoh H."/>
            <person name="Xu Z."/>
            <person name="Mise K."/>
            <person name="Masuda Y."/>
            <person name="Ushijima N."/>
            <person name="Hayakawa C."/>
            <person name="Shiratori Y."/>
            <person name="Senoo K."/>
        </authorList>
    </citation>
    <scope>NUCLEOTIDE SEQUENCE [LARGE SCALE GENOMIC DNA]</scope>
    <source>
        <strain evidence="3">Red232</strain>
    </source>
</reference>
<evidence type="ECO:0000313" key="3">
    <source>
        <dbReference type="Proteomes" id="UP001162891"/>
    </source>
</evidence>
<protein>
    <submittedName>
        <fullName evidence="2">Uncharacterized protein</fullName>
    </submittedName>
</protein>
<name>A0ABN6MUS6_9BACT</name>
<evidence type="ECO:0000313" key="2">
    <source>
        <dbReference type="EMBL" id="BDG04671.1"/>
    </source>
</evidence>
<dbReference type="EMBL" id="AP025591">
    <property type="protein sequence ID" value="BDG04671.1"/>
    <property type="molecule type" value="Genomic_DNA"/>
</dbReference>
<dbReference type="RefSeq" id="WP_248353120.1">
    <property type="nucleotide sequence ID" value="NZ_AP025591.1"/>
</dbReference>
<proteinExistence type="predicted"/>
<dbReference type="Proteomes" id="UP001162891">
    <property type="component" value="Chromosome"/>
</dbReference>
<keyword evidence="3" id="KW-1185">Reference proteome</keyword>
<organism evidence="2 3">
    <name type="scientific">Anaeromyxobacter oryzae</name>
    <dbReference type="NCBI Taxonomy" id="2918170"/>
    <lineage>
        <taxon>Bacteria</taxon>
        <taxon>Pseudomonadati</taxon>
        <taxon>Myxococcota</taxon>
        <taxon>Myxococcia</taxon>
        <taxon>Myxococcales</taxon>
        <taxon>Cystobacterineae</taxon>
        <taxon>Anaeromyxobacteraceae</taxon>
        <taxon>Anaeromyxobacter</taxon>
    </lineage>
</organism>
<sequence length="52" mass="5281">MTDLAIVVFVAVLVFAATRIPALGDALGRALKRGAPPADGAAPPRGDGPDRR</sequence>